<sequence>MKFNDKIEFMGKDFLLENEAARRLYHEHASIMPICDYHSHLDPGEIANNTQFDNLTQLWLKGITINGVQCAAQASLNSV</sequence>
<dbReference type="GO" id="GO:0008880">
    <property type="term" value="F:glucuronate isomerase activity"/>
    <property type="evidence" value="ECO:0007669"/>
    <property type="project" value="UniProtKB-EC"/>
</dbReference>
<dbReference type="EMBL" id="AP019514">
    <property type="protein sequence ID" value="BBI60927.1"/>
    <property type="molecule type" value="Genomic_DNA"/>
</dbReference>
<dbReference type="GO" id="GO:0042840">
    <property type="term" value="P:D-glucuronate catabolic process"/>
    <property type="evidence" value="ECO:0007669"/>
    <property type="project" value="TreeGrafter"/>
</dbReference>
<dbReference type="Proteomes" id="UP000320231">
    <property type="component" value="Chromosome"/>
</dbReference>
<evidence type="ECO:0000313" key="8">
    <source>
        <dbReference type="Proteomes" id="UP000320231"/>
    </source>
</evidence>
<comment type="pathway">
    <text evidence="2">Carbohydrate metabolism; pentose and glucuronate interconversion.</text>
</comment>
<reference evidence="7 8" key="1">
    <citation type="journal article" date="2019" name="Microbiol. Resour. Announc.">
        <title>Complete Genome Sequence of Halomonas sulfidaeris Strain Esulfide1 Isolated from a Metal Sulfide Rock at a Depth of 2,200 Meters, Obtained Using Nanopore Sequencing.</title>
        <authorList>
            <person name="Saito M."/>
            <person name="Nishigata A."/>
            <person name="Galipon J."/>
            <person name="Arakawa K."/>
        </authorList>
    </citation>
    <scope>NUCLEOTIDE SEQUENCE [LARGE SCALE GENOMIC DNA]</scope>
    <source>
        <strain evidence="7 8">ATCC BAA-803</strain>
    </source>
</reference>
<organism evidence="7 8">
    <name type="scientific">Vreelandella sulfidaeris</name>
    <dbReference type="NCBI Taxonomy" id="115553"/>
    <lineage>
        <taxon>Bacteria</taxon>
        <taxon>Pseudomonadati</taxon>
        <taxon>Pseudomonadota</taxon>
        <taxon>Gammaproteobacteria</taxon>
        <taxon>Oceanospirillales</taxon>
        <taxon>Halomonadaceae</taxon>
        <taxon>Vreelandella</taxon>
    </lineage>
</organism>
<evidence type="ECO:0000256" key="3">
    <source>
        <dbReference type="ARBA" id="ARBA00008397"/>
    </source>
</evidence>
<keyword evidence="6" id="KW-0413">Isomerase</keyword>
<dbReference type="GO" id="GO:0019698">
    <property type="term" value="P:D-galacturonate catabolic process"/>
    <property type="evidence" value="ECO:0007669"/>
    <property type="project" value="TreeGrafter"/>
</dbReference>
<dbReference type="InterPro" id="IPR003766">
    <property type="entry name" value="Uronate_isomerase"/>
</dbReference>
<evidence type="ECO:0000256" key="1">
    <source>
        <dbReference type="ARBA" id="ARBA00001165"/>
    </source>
</evidence>
<dbReference type="SUPFAM" id="SSF51556">
    <property type="entry name" value="Metallo-dependent hydrolases"/>
    <property type="match status" value="1"/>
</dbReference>
<accession>A0A455U5Y0</accession>
<evidence type="ECO:0000256" key="2">
    <source>
        <dbReference type="ARBA" id="ARBA00004892"/>
    </source>
</evidence>
<dbReference type="Gene3D" id="3.20.20.140">
    <property type="entry name" value="Metal-dependent hydrolases"/>
    <property type="match status" value="1"/>
</dbReference>
<dbReference type="UniPathway" id="UPA00246"/>
<evidence type="ECO:0000256" key="5">
    <source>
        <dbReference type="ARBA" id="ARBA00020555"/>
    </source>
</evidence>
<evidence type="ECO:0000313" key="7">
    <source>
        <dbReference type="EMBL" id="BBI60927.1"/>
    </source>
</evidence>
<dbReference type="InterPro" id="IPR032466">
    <property type="entry name" value="Metal_Hydrolase"/>
</dbReference>
<protein>
    <recommendedName>
        <fullName evidence="5">Uronate isomerase</fullName>
        <ecNumber evidence="4">5.3.1.12</ecNumber>
    </recommendedName>
</protein>
<comment type="catalytic activity">
    <reaction evidence="1">
        <text>D-glucuronate = D-fructuronate</text>
        <dbReference type="Rhea" id="RHEA:13049"/>
        <dbReference type="ChEBI" id="CHEBI:58720"/>
        <dbReference type="ChEBI" id="CHEBI:59863"/>
        <dbReference type="EC" id="5.3.1.12"/>
    </reaction>
</comment>
<name>A0A455U5Y0_9GAMM</name>
<gene>
    <name evidence="7" type="ORF">HSBAA_22330</name>
</gene>
<evidence type="ECO:0000256" key="4">
    <source>
        <dbReference type="ARBA" id="ARBA00012546"/>
    </source>
</evidence>
<dbReference type="KEGG" id="hsr:HSBAA_22330"/>
<dbReference type="Pfam" id="PF02614">
    <property type="entry name" value="UxaC"/>
    <property type="match status" value="1"/>
</dbReference>
<dbReference type="PANTHER" id="PTHR30068">
    <property type="entry name" value="URONATE ISOMERASE"/>
    <property type="match status" value="1"/>
</dbReference>
<proteinExistence type="inferred from homology"/>
<dbReference type="EC" id="5.3.1.12" evidence="4"/>
<evidence type="ECO:0000256" key="6">
    <source>
        <dbReference type="ARBA" id="ARBA00023235"/>
    </source>
</evidence>
<dbReference type="PANTHER" id="PTHR30068:SF4">
    <property type="entry name" value="URONATE ISOMERASE"/>
    <property type="match status" value="1"/>
</dbReference>
<dbReference type="AlphaFoldDB" id="A0A455U5Y0"/>
<comment type="similarity">
    <text evidence="3">Belongs to the metallo-dependent hydrolases superfamily. Uronate isomerase family.</text>
</comment>